<feature type="binding site" evidence="8">
    <location>
        <position position="42"/>
    </location>
    <ligand>
        <name>[4Fe-4S] cluster</name>
        <dbReference type="ChEBI" id="CHEBI:49883"/>
        <note>4Fe-4S-S-AdoMet</note>
    </ligand>
</feature>
<accession>A0A840MJF0</accession>
<comment type="similarity">
    <text evidence="8">Belongs to the radical SAM superfamily. 7-carboxy-7-deazaguanine synthase family.</text>
</comment>
<keyword evidence="3 8" id="KW-0479">Metal-binding</keyword>
<feature type="binding site" evidence="8">
    <location>
        <position position="44"/>
    </location>
    <ligand>
        <name>Mg(2+)</name>
        <dbReference type="ChEBI" id="CHEBI:18420"/>
    </ligand>
</feature>
<gene>
    <name evidence="8" type="primary">queE</name>
    <name evidence="10" type="ORF">HNQ59_000573</name>
</gene>
<evidence type="ECO:0000256" key="4">
    <source>
        <dbReference type="ARBA" id="ARBA00022842"/>
    </source>
</evidence>
<dbReference type="CDD" id="cd01335">
    <property type="entry name" value="Radical_SAM"/>
    <property type="match status" value="1"/>
</dbReference>
<keyword evidence="1 8" id="KW-0004">4Fe-4S</keyword>
<dbReference type="InterPro" id="IPR027621">
    <property type="entry name" value="rSAM_QueE_gams"/>
</dbReference>
<comment type="pathway">
    <text evidence="8">Purine metabolism; 7-cyano-7-deazaguanine biosynthesis.</text>
</comment>
<comment type="caution">
    <text evidence="10">The sequence shown here is derived from an EMBL/GenBank/DDBJ whole genome shotgun (WGS) entry which is preliminary data.</text>
</comment>
<dbReference type="GO" id="GO:0016840">
    <property type="term" value="F:carbon-nitrogen lyase activity"/>
    <property type="evidence" value="ECO:0007669"/>
    <property type="project" value="UniProtKB-UniRule"/>
</dbReference>
<organism evidence="10 11">
    <name type="scientific">Chitinivorax tropicus</name>
    <dbReference type="NCBI Taxonomy" id="714531"/>
    <lineage>
        <taxon>Bacteria</taxon>
        <taxon>Pseudomonadati</taxon>
        <taxon>Pseudomonadota</taxon>
        <taxon>Betaproteobacteria</taxon>
        <taxon>Chitinivorax</taxon>
    </lineage>
</organism>
<comment type="cofactor">
    <cofactor evidence="8">
        <name>Mg(2+)</name>
        <dbReference type="ChEBI" id="CHEBI:18420"/>
    </cofactor>
</comment>
<evidence type="ECO:0000259" key="9">
    <source>
        <dbReference type="PROSITE" id="PS51918"/>
    </source>
</evidence>
<dbReference type="RefSeq" id="WP_184034922.1">
    <property type="nucleotide sequence ID" value="NZ_JACHHY010000003.1"/>
</dbReference>
<dbReference type="Gene3D" id="3.20.20.70">
    <property type="entry name" value="Aldolase class I"/>
    <property type="match status" value="1"/>
</dbReference>
<evidence type="ECO:0000256" key="7">
    <source>
        <dbReference type="ARBA" id="ARBA00023239"/>
    </source>
</evidence>
<dbReference type="InterPro" id="IPR058240">
    <property type="entry name" value="rSAM_sf"/>
</dbReference>
<keyword evidence="7 8" id="KW-0456">Lyase</keyword>
<feature type="binding site" evidence="8">
    <location>
        <begin position="41"/>
        <end position="43"/>
    </location>
    <ligand>
        <name>S-adenosyl-L-methionine</name>
        <dbReference type="ChEBI" id="CHEBI:59789"/>
    </ligand>
</feature>
<comment type="caution">
    <text evidence="8">Lacks conserved residue(s) required for the propagation of feature annotation.</text>
</comment>
<feature type="binding site" evidence="8">
    <location>
        <position position="31"/>
    </location>
    <ligand>
        <name>substrate</name>
    </ligand>
</feature>
<comment type="function">
    <text evidence="8">Catalyzes the complex heterocyclic radical-mediated conversion of 6-carboxy-5,6,7,8-tetrahydropterin (CPH4) to 7-carboxy-7-deazaguanine (CDG), a step common to the biosynthetic pathways of all 7-deazapurine-containing compounds.</text>
</comment>
<dbReference type="SUPFAM" id="SSF102114">
    <property type="entry name" value="Radical SAM enzymes"/>
    <property type="match status" value="1"/>
</dbReference>
<dbReference type="GO" id="GO:0008616">
    <property type="term" value="P:tRNA queuosine(34) biosynthetic process"/>
    <property type="evidence" value="ECO:0007669"/>
    <property type="project" value="UniProtKB-UniRule"/>
</dbReference>
<dbReference type="PIRSF" id="PIRSF000370">
    <property type="entry name" value="QueE"/>
    <property type="match status" value="1"/>
</dbReference>
<evidence type="ECO:0000256" key="5">
    <source>
        <dbReference type="ARBA" id="ARBA00023004"/>
    </source>
</evidence>
<feature type="binding site" evidence="8">
    <location>
        <position position="76"/>
    </location>
    <ligand>
        <name>S-adenosyl-L-methionine</name>
        <dbReference type="ChEBI" id="CHEBI:59789"/>
    </ligand>
</feature>
<dbReference type="GO" id="GO:1904047">
    <property type="term" value="F:S-adenosyl-L-methionine binding"/>
    <property type="evidence" value="ECO:0007669"/>
    <property type="project" value="UniProtKB-UniRule"/>
</dbReference>
<dbReference type="InterPro" id="IPR007197">
    <property type="entry name" value="rSAM"/>
</dbReference>
<dbReference type="EC" id="4.3.99.3" evidence="8"/>
<evidence type="ECO:0000313" key="11">
    <source>
        <dbReference type="Proteomes" id="UP000575898"/>
    </source>
</evidence>
<dbReference type="EMBL" id="JACHHY010000003">
    <property type="protein sequence ID" value="MBB5017309.1"/>
    <property type="molecule type" value="Genomic_DNA"/>
</dbReference>
<feature type="binding site" evidence="8">
    <location>
        <position position="74"/>
    </location>
    <ligand>
        <name>substrate</name>
    </ligand>
</feature>
<comment type="subunit">
    <text evidence="8">Homodimer.</text>
</comment>
<dbReference type="Pfam" id="PF04055">
    <property type="entry name" value="Radical_SAM"/>
    <property type="match status" value="1"/>
</dbReference>
<comment type="cofactor">
    <cofactor evidence="8">
        <name>[4Fe-4S] cluster</name>
        <dbReference type="ChEBI" id="CHEBI:49883"/>
    </cofactor>
    <text evidence="8">Binds 1 [4Fe-4S] cluster. The cluster is coordinated with 3 cysteines and an exchangeable S-adenosyl-L-methionine.</text>
</comment>
<dbReference type="PROSITE" id="PS51918">
    <property type="entry name" value="RADICAL_SAM"/>
    <property type="match status" value="1"/>
</dbReference>
<dbReference type="NCBIfam" id="TIGR04349">
    <property type="entry name" value="rSAM_QueE_gams"/>
    <property type="match status" value="1"/>
</dbReference>
<feature type="binding site" evidence="8">
    <location>
        <position position="39"/>
    </location>
    <ligand>
        <name>[4Fe-4S] cluster</name>
        <dbReference type="ChEBI" id="CHEBI:49883"/>
        <note>4Fe-4S-S-AdoMet</note>
    </ligand>
</feature>
<evidence type="ECO:0000256" key="8">
    <source>
        <dbReference type="HAMAP-Rule" id="MF_00917"/>
    </source>
</evidence>
<dbReference type="InterPro" id="IPR024924">
    <property type="entry name" value="7-CO-7-deazaguanine_synth-like"/>
</dbReference>
<feature type="binding site" evidence="8">
    <location>
        <position position="35"/>
    </location>
    <ligand>
        <name>[4Fe-4S] cluster</name>
        <dbReference type="ChEBI" id="CHEBI:49883"/>
        <note>4Fe-4S-S-AdoMet</note>
    </ligand>
</feature>
<keyword evidence="11" id="KW-1185">Reference proteome</keyword>
<dbReference type="AlphaFoldDB" id="A0A840MJF0"/>
<dbReference type="HAMAP" id="MF_00917">
    <property type="entry name" value="QueE"/>
    <property type="match status" value="1"/>
</dbReference>
<keyword evidence="5 8" id="KW-0408">Iron</keyword>
<dbReference type="GO" id="GO:0000287">
    <property type="term" value="F:magnesium ion binding"/>
    <property type="evidence" value="ECO:0007669"/>
    <property type="project" value="UniProtKB-UniRule"/>
</dbReference>
<proteinExistence type="inferred from homology"/>
<comment type="cofactor">
    <cofactor evidence="8">
        <name>S-adenosyl-L-methionine</name>
        <dbReference type="ChEBI" id="CHEBI:59789"/>
    </cofactor>
    <text evidence="8">Binds 1 S-adenosyl-L-methionine per subunit.</text>
</comment>
<evidence type="ECO:0000256" key="3">
    <source>
        <dbReference type="ARBA" id="ARBA00022723"/>
    </source>
</evidence>
<dbReference type="PANTHER" id="PTHR42836:SF1">
    <property type="entry name" value="7-CARBOXY-7-DEAZAGUANINE SYNTHASE"/>
    <property type="match status" value="1"/>
</dbReference>
<keyword evidence="4 8" id="KW-0460">Magnesium</keyword>
<evidence type="ECO:0000256" key="6">
    <source>
        <dbReference type="ARBA" id="ARBA00023014"/>
    </source>
</evidence>
<feature type="domain" description="Radical SAM core" evidence="9">
    <location>
        <begin position="22"/>
        <end position="212"/>
    </location>
</feature>
<evidence type="ECO:0000313" key="10">
    <source>
        <dbReference type="EMBL" id="MBB5017309.1"/>
    </source>
</evidence>
<keyword evidence="8" id="KW-0671">Queuosine biosynthesis</keyword>
<feature type="binding site" evidence="8">
    <location>
        <begin position="16"/>
        <end position="18"/>
    </location>
    <ligand>
        <name>substrate</name>
    </ligand>
</feature>
<sequence>MSTKQSLRITEIFFSLQGETSRVGLPTVFVRLTGCPLRCGYCDSEYAFHGGESWTIDRILEEIRQHGTPYVCVTGGEPLAQKGCLTLLTRLCDEGFAVSLETSGALPIDHVDPRVSRIVDIKTPGSGEVMKNHWQNLNVLTRADELKFVICHEADYQWARQLIMDYSIHHRCPVLMSPVHGGVEPDELANWILRDKLPVRYQLQLHKVLWGNTPGK</sequence>
<comment type="catalytic activity">
    <reaction evidence="8">
        <text>6-carboxy-5,6,7,8-tetrahydropterin + H(+) = 7-carboxy-7-carbaguanine + NH4(+)</text>
        <dbReference type="Rhea" id="RHEA:27974"/>
        <dbReference type="ChEBI" id="CHEBI:15378"/>
        <dbReference type="ChEBI" id="CHEBI:28938"/>
        <dbReference type="ChEBI" id="CHEBI:61032"/>
        <dbReference type="ChEBI" id="CHEBI:61036"/>
        <dbReference type="EC" id="4.3.99.3"/>
    </reaction>
</comment>
<dbReference type="Proteomes" id="UP000575898">
    <property type="component" value="Unassembled WGS sequence"/>
</dbReference>
<keyword evidence="2 8" id="KW-0949">S-adenosyl-L-methionine</keyword>
<evidence type="ECO:0000256" key="2">
    <source>
        <dbReference type="ARBA" id="ARBA00022691"/>
    </source>
</evidence>
<keyword evidence="6 8" id="KW-0411">Iron-sulfur</keyword>
<protein>
    <recommendedName>
        <fullName evidence="8">7-carboxy-7-deazaguanine synthase</fullName>
        <shortName evidence="8">CDG synthase</shortName>
        <ecNumber evidence="8">4.3.99.3</ecNumber>
    </recommendedName>
    <alternativeName>
        <fullName evidence="8">Queuosine biosynthesis protein QueE</fullName>
    </alternativeName>
</protein>
<dbReference type="UniPathway" id="UPA00391"/>
<dbReference type="PANTHER" id="PTHR42836">
    <property type="entry name" value="7-CARBOXY-7-DEAZAGUANINE SYNTHASE"/>
    <property type="match status" value="1"/>
</dbReference>
<name>A0A840MJF0_9PROT</name>
<evidence type="ECO:0000256" key="1">
    <source>
        <dbReference type="ARBA" id="ARBA00022485"/>
    </source>
</evidence>
<dbReference type="GO" id="GO:0051539">
    <property type="term" value="F:4 iron, 4 sulfur cluster binding"/>
    <property type="evidence" value="ECO:0007669"/>
    <property type="project" value="UniProtKB-UniRule"/>
</dbReference>
<dbReference type="InterPro" id="IPR013785">
    <property type="entry name" value="Aldolase_TIM"/>
</dbReference>
<dbReference type="SFLD" id="SFLDS00029">
    <property type="entry name" value="Radical_SAM"/>
    <property type="match status" value="1"/>
</dbReference>
<reference evidence="10 11" key="1">
    <citation type="submission" date="2020-08" db="EMBL/GenBank/DDBJ databases">
        <title>Genomic Encyclopedia of Type Strains, Phase IV (KMG-IV): sequencing the most valuable type-strain genomes for metagenomic binning, comparative biology and taxonomic classification.</title>
        <authorList>
            <person name="Goeker M."/>
        </authorList>
    </citation>
    <scope>NUCLEOTIDE SEQUENCE [LARGE SCALE GENOMIC DNA]</scope>
    <source>
        <strain evidence="10 11">DSM 27165</strain>
    </source>
</reference>